<feature type="transmembrane region" description="Helical" evidence="6">
    <location>
        <begin position="20"/>
        <end position="38"/>
    </location>
</feature>
<feature type="transmembrane region" description="Helical" evidence="6">
    <location>
        <begin position="181"/>
        <end position="206"/>
    </location>
</feature>
<keyword evidence="9" id="KW-1185">Reference proteome</keyword>
<dbReference type="PANTHER" id="PTHR33048">
    <property type="entry name" value="PTH11-LIKE INTEGRAL MEMBRANE PROTEIN (AFU_ORTHOLOGUE AFUA_5G11245)"/>
    <property type="match status" value="1"/>
</dbReference>
<evidence type="ECO:0000256" key="3">
    <source>
        <dbReference type="ARBA" id="ARBA00022989"/>
    </source>
</evidence>
<feature type="transmembrane region" description="Helical" evidence="6">
    <location>
        <begin position="50"/>
        <end position="76"/>
    </location>
</feature>
<evidence type="ECO:0000256" key="6">
    <source>
        <dbReference type="SAM" id="Phobius"/>
    </source>
</evidence>
<feature type="transmembrane region" description="Helical" evidence="6">
    <location>
        <begin position="218"/>
        <end position="237"/>
    </location>
</feature>
<evidence type="ECO:0000313" key="8">
    <source>
        <dbReference type="EMBL" id="KAL2782643.1"/>
    </source>
</evidence>
<proteinExistence type="inferred from homology"/>
<reference evidence="8 9" key="1">
    <citation type="submission" date="2024-07" db="EMBL/GenBank/DDBJ databases">
        <title>Section-level genome sequencing and comparative genomics of Aspergillus sections Usti and Cavernicolus.</title>
        <authorList>
            <consortium name="Lawrence Berkeley National Laboratory"/>
            <person name="Nybo J.L."/>
            <person name="Vesth T.C."/>
            <person name="Theobald S."/>
            <person name="Frisvad J.C."/>
            <person name="Larsen T.O."/>
            <person name="Kjaerboelling I."/>
            <person name="Rothschild-Mancinelli K."/>
            <person name="Lyhne E.K."/>
            <person name="Kogle M.E."/>
            <person name="Barry K."/>
            <person name="Clum A."/>
            <person name="Na H."/>
            <person name="Ledsgaard L."/>
            <person name="Lin J."/>
            <person name="Lipzen A."/>
            <person name="Kuo A."/>
            <person name="Riley R."/>
            <person name="Mondo S."/>
            <person name="Labutti K."/>
            <person name="Haridas S."/>
            <person name="Pangalinan J."/>
            <person name="Salamov A.A."/>
            <person name="Simmons B.A."/>
            <person name="Magnuson J.K."/>
            <person name="Chen J."/>
            <person name="Drula E."/>
            <person name="Henrissat B."/>
            <person name="Wiebenga A."/>
            <person name="Lubbers R.J."/>
            <person name="Gomes A.C."/>
            <person name="Makela M.R."/>
            <person name="Stajich J."/>
            <person name="Grigoriev I.V."/>
            <person name="Mortensen U.H."/>
            <person name="De Vries R.P."/>
            <person name="Baker S.E."/>
            <person name="Andersen M.R."/>
        </authorList>
    </citation>
    <scope>NUCLEOTIDE SEQUENCE [LARGE SCALE GENOMIC DNA]</scope>
    <source>
        <strain evidence="8 9">CBS 209.92</strain>
    </source>
</reference>
<evidence type="ECO:0000259" key="7">
    <source>
        <dbReference type="Pfam" id="PF20684"/>
    </source>
</evidence>
<keyword evidence="2 6" id="KW-0812">Transmembrane</keyword>
<comment type="caution">
    <text evidence="8">The sequence shown here is derived from an EMBL/GenBank/DDBJ whole genome shotgun (WGS) entry which is preliminary data.</text>
</comment>
<comment type="subcellular location">
    <subcellularLocation>
        <location evidence="1">Membrane</location>
        <topology evidence="1">Multi-pass membrane protein</topology>
    </subcellularLocation>
</comment>
<feature type="transmembrane region" description="Helical" evidence="6">
    <location>
        <begin position="96"/>
        <end position="120"/>
    </location>
</feature>
<dbReference type="Proteomes" id="UP001610563">
    <property type="component" value="Unassembled WGS sequence"/>
</dbReference>
<feature type="transmembrane region" description="Helical" evidence="6">
    <location>
        <begin position="132"/>
        <end position="153"/>
    </location>
</feature>
<dbReference type="PANTHER" id="PTHR33048:SF155">
    <property type="entry name" value="INTEGRAL MEMBRANE PROTEIN"/>
    <property type="match status" value="1"/>
</dbReference>
<evidence type="ECO:0000256" key="1">
    <source>
        <dbReference type="ARBA" id="ARBA00004141"/>
    </source>
</evidence>
<name>A0ABR4FHB8_9EURO</name>
<protein>
    <recommendedName>
        <fullName evidence="7">Rhodopsin domain-containing protein</fullName>
    </recommendedName>
</protein>
<accession>A0ABR4FHB8</accession>
<feature type="domain" description="Rhodopsin" evidence="7">
    <location>
        <begin position="34"/>
        <end position="282"/>
    </location>
</feature>
<dbReference type="EMBL" id="JBFTWV010000362">
    <property type="protein sequence ID" value="KAL2782643.1"/>
    <property type="molecule type" value="Genomic_DNA"/>
</dbReference>
<evidence type="ECO:0000313" key="9">
    <source>
        <dbReference type="Proteomes" id="UP001610563"/>
    </source>
</evidence>
<keyword evidence="4 6" id="KW-0472">Membrane</keyword>
<evidence type="ECO:0000256" key="5">
    <source>
        <dbReference type="ARBA" id="ARBA00038359"/>
    </source>
</evidence>
<feature type="transmembrane region" description="Helical" evidence="6">
    <location>
        <begin position="257"/>
        <end position="281"/>
    </location>
</feature>
<sequence>MEEIPPHIASETKGPRILGIFWAFYTVSILMVSARLYIRARWLKNIGLDDYIIAASMVMLTGYTVVSTVNVGLGYGKHTAVIMQEGGMDLLVKILIVNYADFALGIMSFTTPKLAIAALLNRVMNPGIFHRWWLWFLTSLVFVSSTICIVVLFTMCDPPRALWQIDLLSTGQATCRPQKILVGYAIFTGAISGFVDLYLAVYPTVVLARLQITLKKKLALCAALGMGAVACAMAIVKCFQLPSLYDTSDSTYATADLVIWTSIESNIIIMASCIPTLGPLYEMARGKRSWSSYQRYYKSSGGGNAHSSSHDRHIHAMKHTFSGQRDKDLITTNISTTKNGSQESILRVDEQGKGPGVGVGRLPKGGIQRTDQVVVEYEMRPIDREGQTSWCDRL</sequence>
<gene>
    <name evidence="8" type="ORF">BJX66DRAFT_320216</name>
</gene>
<keyword evidence="3 6" id="KW-1133">Transmembrane helix</keyword>
<dbReference type="InterPro" id="IPR049326">
    <property type="entry name" value="Rhodopsin_dom_fungi"/>
</dbReference>
<comment type="similarity">
    <text evidence="5">Belongs to the SAT4 family.</text>
</comment>
<dbReference type="Pfam" id="PF20684">
    <property type="entry name" value="Fung_rhodopsin"/>
    <property type="match status" value="1"/>
</dbReference>
<dbReference type="InterPro" id="IPR052337">
    <property type="entry name" value="SAT4-like"/>
</dbReference>
<organism evidence="8 9">
    <name type="scientific">Aspergillus keveii</name>
    <dbReference type="NCBI Taxonomy" id="714993"/>
    <lineage>
        <taxon>Eukaryota</taxon>
        <taxon>Fungi</taxon>
        <taxon>Dikarya</taxon>
        <taxon>Ascomycota</taxon>
        <taxon>Pezizomycotina</taxon>
        <taxon>Eurotiomycetes</taxon>
        <taxon>Eurotiomycetidae</taxon>
        <taxon>Eurotiales</taxon>
        <taxon>Aspergillaceae</taxon>
        <taxon>Aspergillus</taxon>
        <taxon>Aspergillus subgen. Nidulantes</taxon>
    </lineage>
</organism>
<evidence type="ECO:0000256" key="2">
    <source>
        <dbReference type="ARBA" id="ARBA00022692"/>
    </source>
</evidence>
<evidence type="ECO:0000256" key="4">
    <source>
        <dbReference type="ARBA" id="ARBA00023136"/>
    </source>
</evidence>